<dbReference type="InterPro" id="IPR051600">
    <property type="entry name" value="Beta-PGM-like"/>
</dbReference>
<name>A0A839GUA4_9BACT</name>
<reference evidence="5 6" key="1">
    <citation type="submission" date="2020-08" db="EMBL/GenBank/DDBJ databases">
        <title>Genomic Encyclopedia of Type Strains, Phase IV (KMG-IV): sequencing the most valuable type-strain genomes for metagenomic binning, comparative biology and taxonomic classification.</title>
        <authorList>
            <person name="Goeker M."/>
        </authorList>
    </citation>
    <scope>NUCLEOTIDE SEQUENCE [LARGE SCALE GENOMIC DNA]</scope>
    <source>
        <strain evidence="5 6">DSM 29854</strain>
    </source>
</reference>
<organism evidence="5 6">
    <name type="scientific">Rufibacter quisquiliarum</name>
    <dbReference type="NCBI Taxonomy" id="1549639"/>
    <lineage>
        <taxon>Bacteria</taxon>
        <taxon>Pseudomonadati</taxon>
        <taxon>Bacteroidota</taxon>
        <taxon>Cytophagia</taxon>
        <taxon>Cytophagales</taxon>
        <taxon>Hymenobacteraceae</taxon>
        <taxon>Rufibacter</taxon>
    </lineage>
</organism>
<dbReference type="Gene3D" id="3.40.50.1000">
    <property type="entry name" value="HAD superfamily/HAD-like"/>
    <property type="match status" value="1"/>
</dbReference>
<sequence length="202" mass="23720">MKAIEEPNELINTLYNKVKPNSILFFDLDGTLVDTNFANYLSYKKALQSVLHKDCTFPYNPDQRFNRSLLKTTFINITEDEYRNIVYQKEKNYIEYLPKTELNKSLTNILKHFSRTNSIVLVTNCRKDRALMILNHYELTKLFIRLFFRIENVNNKKVNKYHNAIMNLNVSPDSVIAFENEYSEVNDAINAGIPINNIIIIK</sequence>
<dbReference type="EMBL" id="JACJIQ010000010">
    <property type="protein sequence ID" value="MBA9077988.1"/>
    <property type="molecule type" value="Genomic_DNA"/>
</dbReference>
<dbReference type="InterPro" id="IPR036412">
    <property type="entry name" value="HAD-like_sf"/>
</dbReference>
<dbReference type="PANTHER" id="PTHR46193:SF18">
    <property type="entry name" value="HEXITOL PHOSPHATASE B"/>
    <property type="match status" value="1"/>
</dbReference>
<dbReference type="InterPro" id="IPR041492">
    <property type="entry name" value="HAD_2"/>
</dbReference>
<evidence type="ECO:0000256" key="2">
    <source>
        <dbReference type="ARBA" id="ARBA00022723"/>
    </source>
</evidence>
<dbReference type="Gene3D" id="1.10.150.730">
    <property type="match status" value="1"/>
</dbReference>
<comment type="similarity">
    <text evidence="1">Belongs to the HAD-like hydrolase superfamily. CbbY/CbbZ/Gph/YieH family.</text>
</comment>
<dbReference type="RefSeq" id="WP_182513351.1">
    <property type="nucleotide sequence ID" value="NZ_JACJIQ010000010.1"/>
</dbReference>
<keyword evidence="4" id="KW-0119">Carbohydrate metabolism</keyword>
<comment type="caution">
    <text evidence="5">The sequence shown here is derived from an EMBL/GenBank/DDBJ whole genome shotgun (WGS) entry which is preliminary data.</text>
</comment>
<evidence type="ECO:0000313" key="6">
    <source>
        <dbReference type="Proteomes" id="UP000563094"/>
    </source>
</evidence>
<protein>
    <submittedName>
        <fullName evidence="5">Beta-phosphoglucomutase-like phosphatase (HAD superfamily)</fullName>
    </submittedName>
</protein>
<dbReference type="Pfam" id="PF13419">
    <property type="entry name" value="HAD_2"/>
    <property type="match status" value="1"/>
</dbReference>
<dbReference type="SUPFAM" id="SSF56784">
    <property type="entry name" value="HAD-like"/>
    <property type="match status" value="1"/>
</dbReference>
<keyword evidence="2" id="KW-0479">Metal-binding</keyword>
<keyword evidence="6" id="KW-1185">Reference proteome</keyword>
<evidence type="ECO:0000256" key="1">
    <source>
        <dbReference type="ARBA" id="ARBA00006171"/>
    </source>
</evidence>
<dbReference type="Proteomes" id="UP000563094">
    <property type="component" value="Unassembled WGS sequence"/>
</dbReference>
<dbReference type="GO" id="GO:0003824">
    <property type="term" value="F:catalytic activity"/>
    <property type="evidence" value="ECO:0007669"/>
    <property type="project" value="UniProtKB-ARBA"/>
</dbReference>
<proteinExistence type="inferred from homology"/>
<evidence type="ECO:0000256" key="3">
    <source>
        <dbReference type="ARBA" id="ARBA00022842"/>
    </source>
</evidence>
<dbReference type="InterPro" id="IPR023214">
    <property type="entry name" value="HAD_sf"/>
</dbReference>
<keyword evidence="3" id="KW-0460">Magnesium</keyword>
<evidence type="ECO:0000256" key="4">
    <source>
        <dbReference type="ARBA" id="ARBA00023277"/>
    </source>
</evidence>
<dbReference type="AlphaFoldDB" id="A0A839GUA4"/>
<dbReference type="PANTHER" id="PTHR46193">
    <property type="entry name" value="6-PHOSPHOGLUCONATE PHOSPHATASE"/>
    <property type="match status" value="1"/>
</dbReference>
<gene>
    <name evidence="5" type="ORF">FHS90_002711</name>
</gene>
<accession>A0A839GUA4</accession>
<evidence type="ECO:0000313" key="5">
    <source>
        <dbReference type="EMBL" id="MBA9077988.1"/>
    </source>
</evidence>
<dbReference type="GO" id="GO:0046872">
    <property type="term" value="F:metal ion binding"/>
    <property type="evidence" value="ECO:0007669"/>
    <property type="project" value="UniProtKB-KW"/>
</dbReference>